<dbReference type="InterPro" id="IPR022357">
    <property type="entry name" value="MIP_CS"/>
</dbReference>
<dbReference type="Pfam" id="PF00230">
    <property type="entry name" value="MIP"/>
    <property type="match status" value="2"/>
</dbReference>
<comment type="caution">
    <text evidence="9">The sequence shown here is derived from an EMBL/GenBank/DDBJ whole genome shotgun (WGS) entry which is preliminary data.</text>
</comment>
<evidence type="ECO:0000256" key="7">
    <source>
        <dbReference type="RuleBase" id="RU000477"/>
    </source>
</evidence>
<evidence type="ECO:0000313" key="10">
    <source>
        <dbReference type="Proteomes" id="UP000821837"/>
    </source>
</evidence>
<reference evidence="9" key="1">
    <citation type="journal article" date="2020" name="Cell">
        <title>Large-Scale Comparative Analyses of Tick Genomes Elucidate Their Genetic Diversity and Vector Capacities.</title>
        <authorList>
            <consortium name="Tick Genome and Microbiome Consortium (TIGMIC)"/>
            <person name="Jia N."/>
            <person name="Wang J."/>
            <person name="Shi W."/>
            <person name="Du L."/>
            <person name="Sun Y."/>
            <person name="Zhan W."/>
            <person name="Jiang J.F."/>
            <person name="Wang Q."/>
            <person name="Zhang B."/>
            <person name="Ji P."/>
            <person name="Bell-Sakyi L."/>
            <person name="Cui X.M."/>
            <person name="Yuan T.T."/>
            <person name="Jiang B.G."/>
            <person name="Yang W.F."/>
            <person name="Lam T.T."/>
            <person name="Chang Q.C."/>
            <person name="Ding S.J."/>
            <person name="Wang X.J."/>
            <person name="Zhu J.G."/>
            <person name="Ruan X.D."/>
            <person name="Zhao L."/>
            <person name="Wei J.T."/>
            <person name="Ye R.Z."/>
            <person name="Que T.C."/>
            <person name="Du C.H."/>
            <person name="Zhou Y.H."/>
            <person name="Cheng J.X."/>
            <person name="Dai P.F."/>
            <person name="Guo W.B."/>
            <person name="Han X.H."/>
            <person name="Huang E.J."/>
            <person name="Li L.F."/>
            <person name="Wei W."/>
            <person name="Gao Y.C."/>
            <person name="Liu J.Z."/>
            <person name="Shao H.Z."/>
            <person name="Wang X."/>
            <person name="Wang C.C."/>
            <person name="Yang T.C."/>
            <person name="Huo Q.B."/>
            <person name="Li W."/>
            <person name="Chen H.Y."/>
            <person name="Chen S.E."/>
            <person name="Zhou L.G."/>
            <person name="Ni X.B."/>
            <person name="Tian J.H."/>
            <person name="Sheng Y."/>
            <person name="Liu T."/>
            <person name="Pan Y.S."/>
            <person name="Xia L.Y."/>
            <person name="Li J."/>
            <person name="Zhao F."/>
            <person name="Cao W.C."/>
        </authorList>
    </citation>
    <scope>NUCLEOTIDE SEQUENCE</scope>
    <source>
        <strain evidence="9">Rsan-2018</strain>
    </source>
</reference>
<sequence>MLTAASLESLLLQMLDRLDSPSPASGRHRGRQRGGGSRFSLRAEIRTLDLWRAVVGECLATFFYVFLVCGAHVSWPGYAEPSVLAISLATGAAAAAVVQCYARVSGAHMNPAVTLAAFATRKVSSLRALLYVTAQCGGGIAGAALLYGVLVTLRQPVLNRPALRLLCISIKLPASGASLNPARSLGPAFVMNKWKNHWVYWFGPVAGGLLAGLIYEYIFDTRRSSREVGRRSVEDPDKGEDAR</sequence>
<evidence type="ECO:0000256" key="6">
    <source>
        <dbReference type="ARBA" id="ARBA00023136"/>
    </source>
</evidence>
<gene>
    <name evidence="9" type="ORF">HPB52_004444</name>
</gene>
<dbReference type="InterPro" id="IPR000425">
    <property type="entry name" value="MIP"/>
</dbReference>
<dbReference type="PANTHER" id="PTHR19139">
    <property type="entry name" value="AQUAPORIN TRANSPORTER"/>
    <property type="match status" value="1"/>
</dbReference>
<dbReference type="PANTHER" id="PTHR19139:SF268">
    <property type="entry name" value="NEUROGENIC PROTEIN BIG BRAIN"/>
    <property type="match status" value="1"/>
</dbReference>
<evidence type="ECO:0000256" key="2">
    <source>
        <dbReference type="ARBA" id="ARBA00006175"/>
    </source>
</evidence>
<dbReference type="PROSITE" id="PS00221">
    <property type="entry name" value="MIP"/>
    <property type="match status" value="1"/>
</dbReference>
<evidence type="ECO:0008006" key="11">
    <source>
        <dbReference type="Google" id="ProtNLM"/>
    </source>
</evidence>
<evidence type="ECO:0000256" key="8">
    <source>
        <dbReference type="SAM" id="Phobius"/>
    </source>
</evidence>
<feature type="transmembrane region" description="Helical" evidence="8">
    <location>
        <begin position="81"/>
        <end position="102"/>
    </location>
</feature>
<evidence type="ECO:0000256" key="3">
    <source>
        <dbReference type="ARBA" id="ARBA00022448"/>
    </source>
</evidence>
<dbReference type="InterPro" id="IPR023271">
    <property type="entry name" value="Aquaporin-like"/>
</dbReference>
<evidence type="ECO:0000256" key="1">
    <source>
        <dbReference type="ARBA" id="ARBA00004141"/>
    </source>
</evidence>
<protein>
    <recommendedName>
        <fullName evidence="11">Aquaporin</fullName>
    </recommendedName>
</protein>
<dbReference type="InterPro" id="IPR034294">
    <property type="entry name" value="Aquaporin_transptr"/>
</dbReference>
<evidence type="ECO:0000256" key="4">
    <source>
        <dbReference type="ARBA" id="ARBA00022692"/>
    </source>
</evidence>
<evidence type="ECO:0000313" key="9">
    <source>
        <dbReference type="EMBL" id="KAH7946822.1"/>
    </source>
</evidence>
<keyword evidence="4 7" id="KW-0812">Transmembrane</keyword>
<reference evidence="9" key="2">
    <citation type="submission" date="2021-09" db="EMBL/GenBank/DDBJ databases">
        <authorList>
            <person name="Jia N."/>
            <person name="Wang J."/>
            <person name="Shi W."/>
            <person name="Du L."/>
            <person name="Sun Y."/>
            <person name="Zhan W."/>
            <person name="Jiang J."/>
            <person name="Wang Q."/>
            <person name="Zhang B."/>
            <person name="Ji P."/>
            <person name="Sakyi L.B."/>
            <person name="Cui X."/>
            <person name="Yuan T."/>
            <person name="Jiang B."/>
            <person name="Yang W."/>
            <person name="Lam T.T.-Y."/>
            <person name="Chang Q."/>
            <person name="Ding S."/>
            <person name="Wang X."/>
            <person name="Zhu J."/>
            <person name="Ruan X."/>
            <person name="Zhao L."/>
            <person name="Wei J."/>
            <person name="Que T."/>
            <person name="Du C."/>
            <person name="Cheng J."/>
            <person name="Dai P."/>
            <person name="Han X."/>
            <person name="Huang E."/>
            <person name="Gao Y."/>
            <person name="Liu J."/>
            <person name="Shao H."/>
            <person name="Ye R."/>
            <person name="Li L."/>
            <person name="Wei W."/>
            <person name="Wang X."/>
            <person name="Wang C."/>
            <person name="Huo Q."/>
            <person name="Li W."/>
            <person name="Guo W."/>
            <person name="Chen H."/>
            <person name="Chen S."/>
            <person name="Zhou L."/>
            <person name="Zhou L."/>
            <person name="Ni X."/>
            <person name="Tian J."/>
            <person name="Zhou Y."/>
            <person name="Sheng Y."/>
            <person name="Liu T."/>
            <person name="Pan Y."/>
            <person name="Xia L."/>
            <person name="Li J."/>
            <person name="Zhao F."/>
            <person name="Cao W."/>
        </authorList>
    </citation>
    <scope>NUCLEOTIDE SEQUENCE</scope>
    <source>
        <strain evidence="9">Rsan-2018</strain>
        <tissue evidence="9">Larvae</tissue>
    </source>
</reference>
<dbReference type="PRINTS" id="PR00783">
    <property type="entry name" value="MINTRINSICP"/>
</dbReference>
<organism evidence="9 10">
    <name type="scientific">Rhipicephalus sanguineus</name>
    <name type="common">Brown dog tick</name>
    <name type="synonym">Ixodes sanguineus</name>
    <dbReference type="NCBI Taxonomy" id="34632"/>
    <lineage>
        <taxon>Eukaryota</taxon>
        <taxon>Metazoa</taxon>
        <taxon>Ecdysozoa</taxon>
        <taxon>Arthropoda</taxon>
        <taxon>Chelicerata</taxon>
        <taxon>Arachnida</taxon>
        <taxon>Acari</taxon>
        <taxon>Parasitiformes</taxon>
        <taxon>Ixodida</taxon>
        <taxon>Ixodoidea</taxon>
        <taxon>Ixodidae</taxon>
        <taxon>Rhipicephalinae</taxon>
        <taxon>Rhipicephalus</taxon>
        <taxon>Rhipicephalus</taxon>
    </lineage>
</organism>
<keyword evidence="10" id="KW-1185">Reference proteome</keyword>
<accession>A0A9D4PKR7</accession>
<comment type="similarity">
    <text evidence="2 7">Belongs to the MIP/aquaporin (TC 1.A.8) family.</text>
</comment>
<keyword evidence="3 7" id="KW-0813">Transport</keyword>
<dbReference type="EMBL" id="JABSTV010001252">
    <property type="protein sequence ID" value="KAH7946822.1"/>
    <property type="molecule type" value="Genomic_DNA"/>
</dbReference>
<feature type="transmembrane region" description="Helical" evidence="8">
    <location>
        <begin position="198"/>
        <end position="218"/>
    </location>
</feature>
<dbReference type="GO" id="GO:0015267">
    <property type="term" value="F:channel activity"/>
    <property type="evidence" value="ECO:0007669"/>
    <property type="project" value="InterPro"/>
</dbReference>
<keyword evidence="5 8" id="KW-1133">Transmembrane helix</keyword>
<dbReference type="GO" id="GO:0005886">
    <property type="term" value="C:plasma membrane"/>
    <property type="evidence" value="ECO:0007669"/>
    <property type="project" value="UniProtKB-SubCell"/>
</dbReference>
<comment type="subcellular location">
    <subcellularLocation>
        <location evidence="1">Membrane</location>
        <topology evidence="1">Multi-pass membrane protein</topology>
    </subcellularLocation>
</comment>
<dbReference type="AlphaFoldDB" id="A0A9D4PKR7"/>
<dbReference type="Proteomes" id="UP000821837">
    <property type="component" value="Chromosome 6"/>
</dbReference>
<proteinExistence type="inferred from homology"/>
<dbReference type="VEuPathDB" id="VectorBase:RSAN_036811"/>
<name>A0A9D4PKR7_RHISA</name>
<feature type="transmembrane region" description="Helical" evidence="8">
    <location>
        <begin position="128"/>
        <end position="150"/>
    </location>
</feature>
<keyword evidence="6 8" id="KW-0472">Membrane</keyword>
<evidence type="ECO:0000256" key="5">
    <source>
        <dbReference type="ARBA" id="ARBA00022989"/>
    </source>
</evidence>
<dbReference type="SUPFAM" id="SSF81338">
    <property type="entry name" value="Aquaporin-like"/>
    <property type="match status" value="1"/>
</dbReference>
<dbReference type="Gene3D" id="1.20.1080.10">
    <property type="entry name" value="Glycerol uptake facilitator protein"/>
    <property type="match status" value="2"/>
</dbReference>
<feature type="transmembrane region" description="Helical" evidence="8">
    <location>
        <begin position="50"/>
        <end position="75"/>
    </location>
</feature>